<keyword evidence="2" id="KW-1185">Reference proteome</keyword>
<dbReference type="RefSeq" id="WP_065308373.1">
    <property type="nucleotide sequence ID" value="NZ_LOCQ01000055.1"/>
</dbReference>
<gene>
    <name evidence="1" type="ORF">ASR47_1008226</name>
</gene>
<evidence type="ECO:0008006" key="3">
    <source>
        <dbReference type="Google" id="ProtNLM"/>
    </source>
</evidence>
<dbReference type="EMBL" id="LOCQ01000055">
    <property type="protein sequence ID" value="OBV39164.1"/>
    <property type="molecule type" value="Genomic_DNA"/>
</dbReference>
<dbReference type="InterPro" id="IPR029060">
    <property type="entry name" value="PIN-like_dom_sf"/>
</dbReference>
<evidence type="ECO:0000313" key="2">
    <source>
        <dbReference type="Proteomes" id="UP000092713"/>
    </source>
</evidence>
<accession>A0A1A7C2C2</accession>
<dbReference type="OrthoDB" id="9804823at2"/>
<dbReference type="Proteomes" id="UP000092713">
    <property type="component" value="Unassembled WGS sequence"/>
</dbReference>
<proteinExistence type="predicted"/>
<organism evidence="1 2">
    <name type="scientific">Janthinobacterium psychrotolerans</name>
    <dbReference type="NCBI Taxonomy" id="1747903"/>
    <lineage>
        <taxon>Bacteria</taxon>
        <taxon>Pseudomonadati</taxon>
        <taxon>Pseudomonadota</taxon>
        <taxon>Betaproteobacteria</taxon>
        <taxon>Burkholderiales</taxon>
        <taxon>Oxalobacteraceae</taxon>
        <taxon>Janthinobacterium</taxon>
    </lineage>
</organism>
<dbReference type="STRING" id="1747903.ASR47_1008226"/>
<reference evidence="1 2" key="1">
    <citation type="submission" date="2016-04" db="EMBL/GenBank/DDBJ databases">
        <title>Draft genome sequence of Janthinobacterium psychrotolerans sp. nov., isolated from freshwater sediments in Denmark.</title>
        <authorList>
            <person name="Gong X."/>
            <person name="Skrivergaard S."/>
            <person name="Korsgaard B.S."/>
            <person name="Schreiber L."/>
            <person name="Marshall I.P."/>
            <person name="Finster K."/>
            <person name="Schramm A."/>
        </authorList>
    </citation>
    <scope>NUCLEOTIDE SEQUENCE [LARGE SCALE GENOMIC DNA]</scope>
    <source>
        <strain evidence="1 2">S3-2</strain>
    </source>
</reference>
<protein>
    <recommendedName>
        <fullName evidence="3">PIN domain-containing protein</fullName>
    </recommendedName>
</protein>
<comment type="caution">
    <text evidence="1">The sequence shown here is derived from an EMBL/GenBank/DDBJ whole genome shotgun (WGS) entry which is preliminary data.</text>
</comment>
<sequence length="136" mass="15038">MSGYLLDADVVHAARKGAKAPPGVRSWFERVAPEERYLPVQVVAQWHAGIRRLWLRGASMEALAMESWLEVVLRDYAARLLEFDLDCAVVWSRLPQHGSAIDGQIAAMGIAHGLTVVSGRLDRYAATGLRLENPFA</sequence>
<dbReference type="Gene3D" id="3.40.50.1010">
    <property type="entry name" value="5'-nuclease"/>
    <property type="match status" value="1"/>
</dbReference>
<dbReference type="AlphaFoldDB" id="A0A1A7C2C2"/>
<dbReference type="SUPFAM" id="SSF88723">
    <property type="entry name" value="PIN domain-like"/>
    <property type="match status" value="1"/>
</dbReference>
<evidence type="ECO:0000313" key="1">
    <source>
        <dbReference type="EMBL" id="OBV39164.1"/>
    </source>
</evidence>
<name>A0A1A7C2C2_9BURK</name>